<feature type="compositionally biased region" description="Basic and acidic residues" evidence="2">
    <location>
        <begin position="465"/>
        <end position="479"/>
    </location>
</feature>
<keyword evidence="1" id="KW-0175">Coiled coil</keyword>
<feature type="compositionally biased region" description="Basic and acidic residues" evidence="2">
    <location>
        <begin position="307"/>
        <end position="316"/>
    </location>
</feature>
<feature type="compositionally biased region" description="Low complexity" evidence="2">
    <location>
        <begin position="520"/>
        <end position="545"/>
    </location>
</feature>
<keyword evidence="4" id="KW-1185">Reference proteome</keyword>
<feature type="region of interest" description="Disordered" evidence="2">
    <location>
        <begin position="258"/>
        <end position="277"/>
    </location>
</feature>
<dbReference type="Proteomes" id="UP001295740">
    <property type="component" value="Unassembled WGS sequence"/>
</dbReference>
<comment type="caution">
    <text evidence="3">The sequence shown here is derived from an EMBL/GenBank/DDBJ whole genome shotgun (WGS) entry which is preliminary data.</text>
</comment>
<sequence>MADLSKVADLSWFRLGQRSRTPNATRSPTSSERAPPRDRESQQMGTDHRRPGPSRVPSYLSLASRASFSPEPLPGGSETSLLVRDQDKIWYNPSLDQMVEVLQVNIMTQGILEPIPVQYNTYVLHLIEGFADSQDKIRTADAACAEAKQSLEQILEQCRLVADDWMEREKQYKAEIKRLEVLLSRTSQDGLEAVTLARTNSVVDRAGPGARHFLSRLKRLGKNVTEGSSSSSSSSATWITDQLQPQGTTMDREYLDRDKASPDNQRPTPLPKILDSTNDFLMSERFRRTDAVARASATDLRGRRQGRPREATRSPRSDSTTMDKTVAPRPGQASVGTTRPLFCDDIPRPAGDGGSPEVYLDSSVSGKKHVRQQVLEKLLGSETDDSRGGDSNRPKRQAHQPASHGGASDAPHGHTMSEHDGRHQRDYRHQRGLSGFSFAEGDDIFPPLADRAGQDEEDEVASEGIEMRRYEQIPRRRTDAGQQSSPENRGGVDDSTSSSHTALRGEQGQPGMTSQDSLGSTASTASSRRTVMRISSPSQGSPGPDSGWGQGSVAGRDAAGKQQADKDVSRIAAARAVARNSSREQGNRG</sequence>
<feature type="compositionally biased region" description="Polar residues" evidence="2">
    <location>
        <begin position="18"/>
        <end position="32"/>
    </location>
</feature>
<evidence type="ECO:0000313" key="4">
    <source>
        <dbReference type="Proteomes" id="UP001295740"/>
    </source>
</evidence>
<dbReference type="EMBL" id="CAUWAG010000010">
    <property type="protein sequence ID" value="CAJ2507988.1"/>
    <property type="molecule type" value="Genomic_DNA"/>
</dbReference>
<evidence type="ECO:0000256" key="2">
    <source>
        <dbReference type="SAM" id="MobiDB-lite"/>
    </source>
</evidence>
<feature type="region of interest" description="Disordered" evidence="2">
    <location>
        <begin position="15"/>
        <end position="57"/>
    </location>
</feature>
<feature type="compositionally biased region" description="Polar residues" evidence="2">
    <location>
        <begin position="510"/>
        <end position="519"/>
    </location>
</feature>
<evidence type="ECO:0000313" key="3">
    <source>
        <dbReference type="EMBL" id="CAJ2507988.1"/>
    </source>
</evidence>
<reference evidence="3" key="1">
    <citation type="submission" date="2023-10" db="EMBL/GenBank/DDBJ databases">
        <authorList>
            <person name="Hackl T."/>
        </authorList>
    </citation>
    <scope>NUCLEOTIDE SEQUENCE</scope>
</reference>
<dbReference type="AlphaFoldDB" id="A0AAI8VHP5"/>
<feature type="compositionally biased region" description="Basic and acidic residues" evidence="2">
    <location>
        <begin position="384"/>
        <end position="393"/>
    </location>
</feature>
<feature type="compositionally biased region" description="Low complexity" evidence="2">
    <location>
        <begin position="570"/>
        <end position="580"/>
    </location>
</feature>
<feature type="region of interest" description="Disordered" evidence="2">
    <location>
        <begin position="223"/>
        <end position="248"/>
    </location>
</feature>
<organism evidence="3 4">
    <name type="scientific">Anthostomella pinea</name>
    <dbReference type="NCBI Taxonomy" id="933095"/>
    <lineage>
        <taxon>Eukaryota</taxon>
        <taxon>Fungi</taxon>
        <taxon>Dikarya</taxon>
        <taxon>Ascomycota</taxon>
        <taxon>Pezizomycotina</taxon>
        <taxon>Sordariomycetes</taxon>
        <taxon>Xylariomycetidae</taxon>
        <taxon>Xylariales</taxon>
        <taxon>Xylariaceae</taxon>
        <taxon>Anthostomella</taxon>
    </lineage>
</organism>
<protein>
    <submittedName>
        <fullName evidence="3">Uu.00g091740.m01.CDS01</fullName>
    </submittedName>
</protein>
<gene>
    <name evidence="3" type="ORF">KHLLAP_LOCUS8456</name>
</gene>
<accession>A0AAI8VHP5</accession>
<feature type="compositionally biased region" description="Basic and acidic residues" evidence="2">
    <location>
        <begin position="411"/>
        <end position="429"/>
    </location>
</feature>
<feature type="compositionally biased region" description="Polar residues" evidence="2">
    <location>
        <begin position="236"/>
        <end position="248"/>
    </location>
</feature>
<feature type="coiled-coil region" evidence="1">
    <location>
        <begin position="137"/>
        <end position="189"/>
    </location>
</feature>
<name>A0AAI8VHP5_9PEZI</name>
<feature type="compositionally biased region" description="Basic and acidic residues" evidence="2">
    <location>
        <begin position="34"/>
        <end position="50"/>
    </location>
</feature>
<feature type="region of interest" description="Disordered" evidence="2">
    <location>
        <begin position="292"/>
        <end position="589"/>
    </location>
</feature>
<proteinExistence type="predicted"/>
<evidence type="ECO:0000256" key="1">
    <source>
        <dbReference type="SAM" id="Coils"/>
    </source>
</evidence>